<reference evidence="2" key="1">
    <citation type="journal article" date="2020" name="Stud. Mycol.">
        <title>101 Dothideomycetes genomes: a test case for predicting lifestyles and emergence of pathogens.</title>
        <authorList>
            <person name="Haridas S."/>
            <person name="Albert R."/>
            <person name="Binder M."/>
            <person name="Bloem J."/>
            <person name="Labutti K."/>
            <person name="Salamov A."/>
            <person name="Andreopoulos B."/>
            <person name="Baker S."/>
            <person name="Barry K."/>
            <person name="Bills G."/>
            <person name="Bluhm B."/>
            <person name="Cannon C."/>
            <person name="Castanera R."/>
            <person name="Culley D."/>
            <person name="Daum C."/>
            <person name="Ezra D."/>
            <person name="Gonzalez J."/>
            <person name="Henrissat B."/>
            <person name="Kuo A."/>
            <person name="Liang C."/>
            <person name="Lipzen A."/>
            <person name="Lutzoni F."/>
            <person name="Magnuson J."/>
            <person name="Mondo S."/>
            <person name="Nolan M."/>
            <person name="Ohm R."/>
            <person name="Pangilinan J."/>
            <person name="Park H.-J."/>
            <person name="Ramirez L."/>
            <person name="Alfaro M."/>
            <person name="Sun H."/>
            <person name="Tritt A."/>
            <person name="Yoshinaga Y."/>
            <person name="Zwiers L.-H."/>
            <person name="Turgeon B."/>
            <person name="Goodwin S."/>
            <person name="Spatafora J."/>
            <person name="Crous P."/>
            <person name="Grigoriev I."/>
        </authorList>
    </citation>
    <scope>NUCLEOTIDE SEQUENCE</scope>
    <source>
        <strain evidence="2">CBS 627.86</strain>
    </source>
</reference>
<keyword evidence="1" id="KW-0732">Signal</keyword>
<dbReference type="AlphaFoldDB" id="A0A6A5ZVF3"/>
<gene>
    <name evidence="2" type="ORF">BDV96DRAFT_563130</name>
</gene>
<dbReference type="EMBL" id="ML977311">
    <property type="protein sequence ID" value="KAF2122231.1"/>
    <property type="molecule type" value="Genomic_DNA"/>
</dbReference>
<dbReference type="Proteomes" id="UP000799770">
    <property type="component" value="Unassembled WGS sequence"/>
</dbReference>
<evidence type="ECO:0000313" key="2">
    <source>
        <dbReference type="EMBL" id="KAF2122231.1"/>
    </source>
</evidence>
<evidence type="ECO:0000313" key="3">
    <source>
        <dbReference type="Proteomes" id="UP000799770"/>
    </source>
</evidence>
<name>A0A6A5ZVF3_9PLEO</name>
<evidence type="ECO:0000256" key="1">
    <source>
        <dbReference type="SAM" id="SignalP"/>
    </source>
</evidence>
<organism evidence="2 3">
    <name type="scientific">Lophiotrema nucula</name>
    <dbReference type="NCBI Taxonomy" id="690887"/>
    <lineage>
        <taxon>Eukaryota</taxon>
        <taxon>Fungi</taxon>
        <taxon>Dikarya</taxon>
        <taxon>Ascomycota</taxon>
        <taxon>Pezizomycotina</taxon>
        <taxon>Dothideomycetes</taxon>
        <taxon>Pleosporomycetidae</taxon>
        <taxon>Pleosporales</taxon>
        <taxon>Lophiotremataceae</taxon>
        <taxon>Lophiotrema</taxon>
    </lineage>
</organism>
<accession>A0A6A5ZVF3</accession>
<feature type="non-terminal residue" evidence="2">
    <location>
        <position position="65"/>
    </location>
</feature>
<proteinExistence type="predicted"/>
<dbReference type="OrthoDB" id="5421689at2759"/>
<protein>
    <submittedName>
        <fullName evidence="2">Uncharacterized protein</fullName>
    </submittedName>
</protein>
<feature type="signal peptide" evidence="1">
    <location>
        <begin position="1"/>
        <end position="27"/>
    </location>
</feature>
<keyword evidence="3" id="KW-1185">Reference proteome</keyword>
<sequence length="65" mass="7174">MTRGLHDFFSLAAFIVGTNLVAQMTWSIVDEGEGAHQRNMSTHQAALLAKVSTHKYLWSKGADNI</sequence>
<feature type="chain" id="PRO_5025673186" evidence="1">
    <location>
        <begin position="28"/>
        <end position="65"/>
    </location>
</feature>